<feature type="transmembrane region" description="Helical" evidence="2">
    <location>
        <begin position="108"/>
        <end position="130"/>
    </location>
</feature>
<feature type="compositionally biased region" description="Low complexity" evidence="1">
    <location>
        <begin position="718"/>
        <end position="729"/>
    </location>
</feature>
<dbReference type="OrthoDB" id="3540210at2759"/>
<feature type="compositionally biased region" description="Polar residues" evidence="1">
    <location>
        <begin position="777"/>
        <end position="790"/>
    </location>
</feature>
<sequence length="790" mass="86797">MDSNVYLGVWTNWSNGTVMGSTLTTTRRDGNLLIAFTGFLIPFVASRFWSIICLIFHIHYSSVKSKDAIHHQRQILLRNSSSPETGLLSLFRLFWAWRKSEKEDKRHFHLLPIILIAVCCVSAFTAAGGFSSQISTAPGDEVLMRGDNCSFLQLPTNVLGGNLTSVMSGVGKLTSQSVNDAANYAQQCYSADSSGILDCDKFVLPSLPTAVWDNNTGCPFQDDICRTNTSNLLLDSGYIDSNDDLGINAPEDQRFALRYVLQCAPLVTQGHATEVSIQNRTWVRYNYGTLANEPQSLNFTYETYGLDTQYPFGVIWGTGSNLKLSKLFSPTFQGMPYSAGADFVPLLQLFRPDGDLNLLFLSGNGISFLNSMDDDWYRATVPNELVNFAGEGTATSFTPVEAASPMGCVEQWQWCNSAYPRESGCGPLAGFMDALFGAAALFNLTQEDLTNGTKTPTAAGARFIWSAAVLDVGVASLHVVTAQLGAKSLASQALLDSALQYPLPLNQWQLDVTNWFNTILAGLQATYVEMTTGITDPALKEFAMTPSNAGEHKICNSQKVLSTSYSSFSLFGLLFTYIIGSLIIIISFVMEPILRTLQKRRKYKEYAILEWTTNEALQLHRLANEELQLGTWSGCTDMIPTTKRGEMLASLDISDLDHPILAPVAEKAKQKNNPHGGLRESSMEQAQQGPKLVFVSIANSVDGDTLSGDQADDDARVSNSQPPSHSQQSLEGHGRYRTHITDEYLTVPDHSDPRLQSQPGVREPFPRSGEVDESHSRATYISLNPNSRLI</sequence>
<dbReference type="KEGG" id="psco:LY89DRAFT_778879"/>
<dbReference type="RefSeq" id="XP_018075664.1">
    <property type="nucleotide sequence ID" value="XM_018222249.1"/>
</dbReference>
<feature type="region of interest" description="Disordered" evidence="1">
    <location>
        <begin position="703"/>
        <end position="790"/>
    </location>
</feature>
<keyword evidence="2" id="KW-0472">Membrane</keyword>
<feature type="transmembrane region" description="Helical" evidence="2">
    <location>
        <begin position="568"/>
        <end position="594"/>
    </location>
</feature>
<evidence type="ECO:0000256" key="2">
    <source>
        <dbReference type="SAM" id="Phobius"/>
    </source>
</evidence>
<keyword evidence="2" id="KW-0812">Transmembrane</keyword>
<reference evidence="3 4" key="1">
    <citation type="submission" date="2015-10" db="EMBL/GenBank/DDBJ databases">
        <title>Full genome of DAOMC 229536 Phialocephala scopiformis, a fungal endophyte of spruce producing the potent anti-insectan compound rugulosin.</title>
        <authorList>
            <consortium name="DOE Joint Genome Institute"/>
            <person name="Walker A.K."/>
            <person name="Frasz S.L."/>
            <person name="Seifert K.A."/>
            <person name="Miller J.D."/>
            <person name="Mondo S.J."/>
            <person name="Labutti K."/>
            <person name="Lipzen A."/>
            <person name="Dockter R."/>
            <person name="Kennedy M."/>
            <person name="Grigoriev I.V."/>
            <person name="Spatafora J.W."/>
        </authorList>
    </citation>
    <scope>NUCLEOTIDE SEQUENCE [LARGE SCALE GENOMIC DNA]</scope>
    <source>
        <strain evidence="3 4">CBS 120377</strain>
    </source>
</reference>
<dbReference type="GeneID" id="28831975"/>
<proteinExistence type="predicted"/>
<gene>
    <name evidence="3" type="ORF">LY89DRAFT_778879</name>
</gene>
<dbReference type="AlphaFoldDB" id="A0A194XMI9"/>
<protein>
    <submittedName>
        <fullName evidence="3">Uncharacterized protein</fullName>
    </submittedName>
</protein>
<evidence type="ECO:0000313" key="3">
    <source>
        <dbReference type="EMBL" id="KUJ21309.1"/>
    </source>
</evidence>
<name>A0A194XMI9_MOLSC</name>
<keyword evidence="4" id="KW-1185">Reference proteome</keyword>
<accession>A0A194XMI9</accession>
<keyword evidence="2" id="KW-1133">Transmembrane helix</keyword>
<organism evidence="3 4">
    <name type="scientific">Mollisia scopiformis</name>
    <name type="common">Conifer needle endophyte fungus</name>
    <name type="synonym">Phialocephala scopiformis</name>
    <dbReference type="NCBI Taxonomy" id="149040"/>
    <lineage>
        <taxon>Eukaryota</taxon>
        <taxon>Fungi</taxon>
        <taxon>Dikarya</taxon>
        <taxon>Ascomycota</taxon>
        <taxon>Pezizomycotina</taxon>
        <taxon>Leotiomycetes</taxon>
        <taxon>Helotiales</taxon>
        <taxon>Mollisiaceae</taxon>
        <taxon>Mollisia</taxon>
    </lineage>
</organism>
<dbReference type="EMBL" id="KQ947408">
    <property type="protein sequence ID" value="KUJ21309.1"/>
    <property type="molecule type" value="Genomic_DNA"/>
</dbReference>
<feature type="transmembrane region" description="Helical" evidence="2">
    <location>
        <begin position="32"/>
        <end position="56"/>
    </location>
</feature>
<evidence type="ECO:0000256" key="1">
    <source>
        <dbReference type="SAM" id="MobiDB-lite"/>
    </source>
</evidence>
<evidence type="ECO:0000313" key="4">
    <source>
        <dbReference type="Proteomes" id="UP000070700"/>
    </source>
</evidence>
<dbReference type="InParanoid" id="A0A194XMI9"/>
<dbReference type="Proteomes" id="UP000070700">
    <property type="component" value="Unassembled WGS sequence"/>
</dbReference>